<feature type="region of interest" description="Disordered" evidence="1">
    <location>
        <begin position="1"/>
        <end position="21"/>
    </location>
</feature>
<dbReference type="HOGENOM" id="CLU_2936165_0_0_6"/>
<dbReference type="Proteomes" id="UP000066995">
    <property type="component" value="Chromosome"/>
</dbReference>
<evidence type="ECO:0000313" key="3">
    <source>
        <dbReference type="Proteomes" id="UP000066995"/>
    </source>
</evidence>
<evidence type="ECO:0000313" key="2">
    <source>
        <dbReference type="EMBL" id="AHG76599.1"/>
    </source>
</evidence>
<accession>W0QCG5</accession>
<organism evidence="2 3">
    <name type="scientific">Mannheimia varigena USDA-ARS-USMARC-1296</name>
    <dbReference type="NCBI Taxonomy" id="1433287"/>
    <lineage>
        <taxon>Bacteria</taxon>
        <taxon>Pseudomonadati</taxon>
        <taxon>Pseudomonadota</taxon>
        <taxon>Gammaproteobacteria</taxon>
        <taxon>Pasteurellales</taxon>
        <taxon>Pasteurellaceae</taxon>
        <taxon>Mannheimia</taxon>
    </lineage>
</organism>
<keyword evidence="3" id="KW-1185">Reference proteome</keyword>
<dbReference type="AlphaFoldDB" id="W0QCG5"/>
<evidence type="ECO:0000256" key="1">
    <source>
        <dbReference type="SAM" id="MobiDB-lite"/>
    </source>
</evidence>
<proteinExistence type="predicted"/>
<dbReference type="EMBL" id="CP006943">
    <property type="protein sequence ID" value="AHG76599.1"/>
    <property type="molecule type" value="Genomic_DNA"/>
</dbReference>
<dbReference type="KEGG" id="mvi:X808_20810"/>
<reference evidence="2 3" key="1">
    <citation type="submission" date="2013-12" db="EMBL/GenBank/DDBJ databases">
        <title>Annotation of the Mannheimia varigena USDA-ARS-USMARC-1296 complete genome.</title>
        <authorList>
            <person name="Harhay G.P."/>
            <person name="Clawson M.L."/>
            <person name="Murray R.W."/>
            <person name="Lubbers B.V."/>
            <person name="Heaton M.P."/>
            <person name="Chitko-Mckown C.G."/>
            <person name="Harhay D.M."/>
            <person name="Smith T.P.L."/>
        </authorList>
    </citation>
    <scope>NUCLEOTIDE SEQUENCE [LARGE SCALE GENOMIC DNA]</scope>
    <source>
        <strain evidence="2 3">USDA-ARS-USMARC-1296</strain>
    </source>
</reference>
<name>W0QCG5_9PAST</name>
<sequence>MPDFSVNMEKSGMEHTRTVRAGRGHLHYKKQAVGFLQIFAKRRPLEVQGELKLECGFIHF</sequence>
<dbReference type="RefSeq" id="WP_138317281.1">
    <property type="nucleotide sequence ID" value="NZ_CP006943.1"/>
</dbReference>
<dbReference type="PATRIC" id="fig|1433287.3.peg.2076"/>
<gene>
    <name evidence="2" type="ORF">X808_20810</name>
</gene>
<protein>
    <submittedName>
        <fullName evidence="2">Uncharacterized protein</fullName>
    </submittedName>
</protein>